<sequence>MPFFKEFYNFLLHKTQGSIKDVFEGIECELCHVELFFFKMKRDGHASSEITTLIIIILQDNQLTTSHIAC</sequence>
<evidence type="ECO:0000313" key="2">
    <source>
        <dbReference type="Proteomes" id="UP000183832"/>
    </source>
</evidence>
<evidence type="ECO:0000313" key="1">
    <source>
        <dbReference type="EMBL" id="CRL07541.1"/>
    </source>
</evidence>
<organism evidence="1 2">
    <name type="scientific">Clunio marinus</name>
    <dbReference type="NCBI Taxonomy" id="568069"/>
    <lineage>
        <taxon>Eukaryota</taxon>
        <taxon>Metazoa</taxon>
        <taxon>Ecdysozoa</taxon>
        <taxon>Arthropoda</taxon>
        <taxon>Hexapoda</taxon>
        <taxon>Insecta</taxon>
        <taxon>Pterygota</taxon>
        <taxon>Neoptera</taxon>
        <taxon>Endopterygota</taxon>
        <taxon>Diptera</taxon>
        <taxon>Nematocera</taxon>
        <taxon>Chironomoidea</taxon>
        <taxon>Chironomidae</taxon>
        <taxon>Clunio</taxon>
    </lineage>
</organism>
<dbReference type="EMBL" id="CVRI01000072">
    <property type="protein sequence ID" value="CRL07541.1"/>
    <property type="molecule type" value="Genomic_DNA"/>
</dbReference>
<reference evidence="1 2" key="1">
    <citation type="submission" date="2015-04" db="EMBL/GenBank/DDBJ databases">
        <authorList>
            <person name="Syromyatnikov M.Y."/>
            <person name="Popov V.N."/>
        </authorList>
    </citation>
    <scope>NUCLEOTIDE SEQUENCE [LARGE SCALE GENOMIC DNA]</scope>
</reference>
<proteinExistence type="predicted"/>
<dbReference type="AlphaFoldDB" id="A0A1J1J557"/>
<dbReference type="Proteomes" id="UP000183832">
    <property type="component" value="Unassembled WGS sequence"/>
</dbReference>
<name>A0A1J1J557_9DIPT</name>
<protein>
    <submittedName>
        <fullName evidence="1">CLUMA_CG020506, isoform A</fullName>
    </submittedName>
</protein>
<keyword evidence="2" id="KW-1185">Reference proteome</keyword>
<gene>
    <name evidence="1" type="ORF">CLUMA_CG020506</name>
</gene>
<accession>A0A1J1J557</accession>